<keyword evidence="2" id="KW-0184">Conjugation</keyword>
<feature type="coiled-coil region" evidence="3">
    <location>
        <begin position="514"/>
        <end position="541"/>
    </location>
</feature>
<name>A0A1B2JLB0_9FIRM</name>
<feature type="domain" description="MobA/MobL protein" evidence="4">
    <location>
        <begin position="18"/>
        <end position="245"/>
    </location>
</feature>
<protein>
    <submittedName>
        <fullName evidence="5">Putative mobilization protein MobA</fullName>
    </submittedName>
</protein>
<dbReference type="NCBIfam" id="NF041496">
    <property type="entry name" value="MobQ"/>
    <property type="match status" value="1"/>
</dbReference>
<evidence type="ECO:0000256" key="3">
    <source>
        <dbReference type="SAM" id="Coils"/>
    </source>
</evidence>
<dbReference type="Gene3D" id="3.30.930.30">
    <property type="match status" value="1"/>
</dbReference>
<evidence type="ECO:0000259" key="4">
    <source>
        <dbReference type="Pfam" id="PF03389"/>
    </source>
</evidence>
<feature type="coiled-coil region" evidence="3">
    <location>
        <begin position="449"/>
        <end position="476"/>
    </location>
</feature>
<organism evidence="5">
    <name type="scientific">Helcococcus kunzii</name>
    <dbReference type="NCBI Taxonomy" id="40091"/>
    <lineage>
        <taxon>Bacteria</taxon>
        <taxon>Bacillati</taxon>
        <taxon>Bacillota</taxon>
        <taxon>Tissierellia</taxon>
        <taxon>Tissierellales</taxon>
        <taxon>Peptoniphilaceae</taxon>
        <taxon>Helcococcus</taxon>
    </lineage>
</organism>
<evidence type="ECO:0000313" key="5">
    <source>
        <dbReference type="EMBL" id="ANZ79413.1"/>
    </source>
</evidence>
<dbReference type="InterPro" id="IPR005053">
    <property type="entry name" value="MobA_MobL"/>
</dbReference>
<dbReference type="EMBL" id="KU612222">
    <property type="protein sequence ID" value="ANZ79413.1"/>
    <property type="molecule type" value="Genomic_DNA"/>
</dbReference>
<dbReference type="AlphaFoldDB" id="A0A1B2JLB0"/>
<comment type="similarity">
    <text evidence="1">Belongs to the MobA/MobL family.</text>
</comment>
<dbReference type="Pfam" id="PF03389">
    <property type="entry name" value="MobA_MobL"/>
    <property type="match status" value="1"/>
</dbReference>
<evidence type="ECO:0000256" key="2">
    <source>
        <dbReference type="ARBA" id="ARBA00022971"/>
    </source>
</evidence>
<evidence type="ECO:0000256" key="1">
    <source>
        <dbReference type="ARBA" id="ARBA00010873"/>
    </source>
</evidence>
<reference evidence="5" key="1">
    <citation type="journal article" date="2016" name="J. Antimicrob. Chemother.">
        <title>Novel chromosome-encoded erm(47) determinant responsible for constitutive MLSB resistance in Helcococcus kunzii.</title>
        <authorList>
            <person name="Guerin F."/>
            <person name="Isnard C."/>
            <person name="Bucquet F."/>
            <person name="Fines-Guyon M."/>
            <person name="Giard J.C."/>
            <person name="Burrus V."/>
            <person name="Cattoir V."/>
        </authorList>
    </citation>
    <scope>NUCLEOTIDE SEQUENCE</scope>
    <source>
        <strain evidence="5">UCN99</strain>
    </source>
</reference>
<keyword evidence="3" id="KW-0175">Coiled coil</keyword>
<proteinExistence type="inferred from homology"/>
<accession>A0A1B2JLB0</accession>
<sequence length="544" mass="63673">MAETFHFSISMISRGKSKSAVASAAYISCEKLTNEWDGVIHDYHNKKGLLHSEIYLPENIPKEFQDRNFLWNSVELNEKASNAQLARNFIIALPKELSFEENKELIIDFIQENFVSKGMIADLAIHDESDEGNNNIHAHIMTTLRPINEKGQWQAKSRKEYILDENGEKIKLKSGNYKTRKVELTDWNDKGNAEKWRENFAKICNQYLEKNNLEKRVDHRSFERQGIEEIPTIHLGASASALERKGIETDKGNINREIKKHNSLVKAIKERITELTSWIGSLIGNLQSKYDEYKQTRQDEIDNKAELFNLYEYISIYNEIQGEKSRGLNPYASNKKMAADLRRFSKAIYYLRDNKLQTIADLQGKVFELAKQSKKISSDIQEKTQRIKDLNQCVSCIDSIRENQEVYQEYKSKTLFKDNFYNSHKKEIDKYLRARKTIEKFTGTSSIKLNEWQKEISYLEKGIQDLTKDKAKVQEEFKQIDHIKYAVKIVNDEYGIDLSIEIDKVIKRGDKPSVIAQLRKFQEQQEKAEQYRQKAKEKYTEQER</sequence>